<accession>A0ABP5SZN2</accession>
<proteinExistence type="predicted"/>
<evidence type="ECO:0000313" key="3">
    <source>
        <dbReference type="Proteomes" id="UP001501218"/>
    </source>
</evidence>
<evidence type="ECO:0000313" key="2">
    <source>
        <dbReference type="EMBL" id="GAA2340090.1"/>
    </source>
</evidence>
<gene>
    <name evidence="2" type="ORF">GCM10009854_15620</name>
</gene>
<organism evidence="2 3">
    <name type="scientific">Saccharopolyspora halophila</name>
    <dbReference type="NCBI Taxonomy" id="405551"/>
    <lineage>
        <taxon>Bacteria</taxon>
        <taxon>Bacillati</taxon>
        <taxon>Actinomycetota</taxon>
        <taxon>Actinomycetes</taxon>
        <taxon>Pseudonocardiales</taxon>
        <taxon>Pseudonocardiaceae</taxon>
        <taxon>Saccharopolyspora</taxon>
    </lineage>
</organism>
<dbReference type="Proteomes" id="UP001501218">
    <property type="component" value="Unassembled WGS sequence"/>
</dbReference>
<comment type="caution">
    <text evidence="2">The sequence shown here is derived from an EMBL/GenBank/DDBJ whole genome shotgun (WGS) entry which is preliminary data.</text>
</comment>
<reference evidence="3" key="1">
    <citation type="journal article" date="2019" name="Int. J. Syst. Evol. Microbiol.">
        <title>The Global Catalogue of Microorganisms (GCM) 10K type strain sequencing project: providing services to taxonomists for standard genome sequencing and annotation.</title>
        <authorList>
            <consortium name="The Broad Institute Genomics Platform"/>
            <consortium name="The Broad Institute Genome Sequencing Center for Infectious Disease"/>
            <person name="Wu L."/>
            <person name="Ma J."/>
        </authorList>
    </citation>
    <scope>NUCLEOTIDE SEQUENCE [LARGE SCALE GENOMIC DNA]</scope>
    <source>
        <strain evidence="3">JCM 16221</strain>
    </source>
</reference>
<evidence type="ECO:0000256" key="1">
    <source>
        <dbReference type="SAM" id="MobiDB-lite"/>
    </source>
</evidence>
<name>A0ABP5SZN2_9PSEU</name>
<dbReference type="EMBL" id="BAAARA010000004">
    <property type="protein sequence ID" value="GAA2340090.1"/>
    <property type="molecule type" value="Genomic_DNA"/>
</dbReference>
<sequence length="121" mass="13500">MDDMRDEDRHEQLAEELRLLLDAAAGRAEEYLRGCEAPEDGQACCRCPFCAAMTLVRGQRTDITEQLLGVVQLLRQALAEHRDETPAPPAADEEDVAEPKVQRIQVQRVRGPVLTEQDASC</sequence>
<feature type="region of interest" description="Disordered" evidence="1">
    <location>
        <begin position="80"/>
        <end position="102"/>
    </location>
</feature>
<keyword evidence="3" id="KW-1185">Reference proteome</keyword>
<protein>
    <submittedName>
        <fullName evidence="2">Uncharacterized protein</fullName>
    </submittedName>
</protein>